<dbReference type="GeneID" id="63772480"/>
<dbReference type="STRING" id="1141098.A0A1Y2DSR7"/>
<proteinExistence type="predicted"/>
<dbReference type="AlphaFoldDB" id="A0A1Y2DSR7"/>
<feature type="region of interest" description="Disordered" evidence="1">
    <location>
        <begin position="140"/>
        <end position="184"/>
    </location>
</feature>
<dbReference type="InParanoid" id="A0A1Y2DSR7"/>
<evidence type="ECO:0000313" key="3">
    <source>
        <dbReference type="EMBL" id="ORY62209.1"/>
    </source>
</evidence>
<comment type="caution">
    <text evidence="3">The sequence shown here is derived from an EMBL/GenBank/DDBJ whole genome shotgun (WGS) entry which is preliminary data.</text>
</comment>
<feature type="compositionally biased region" description="Basic residues" evidence="1">
    <location>
        <begin position="246"/>
        <end position="255"/>
    </location>
</feature>
<dbReference type="SUPFAM" id="SSF54695">
    <property type="entry name" value="POZ domain"/>
    <property type="match status" value="1"/>
</dbReference>
<gene>
    <name evidence="3" type="ORF">BCR38DRAFT_346643</name>
</gene>
<name>A0A1Y2DSR7_9PEZI</name>
<dbReference type="PANTHER" id="PTHR47843">
    <property type="entry name" value="BTB DOMAIN-CONTAINING PROTEIN-RELATED"/>
    <property type="match status" value="1"/>
</dbReference>
<dbReference type="InterPro" id="IPR000210">
    <property type="entry name" value="BTB/POZ_dom"/>
</dbReference>
<accession>A0A1Y2DSR7</accession>
<feature type="region of interest" description="Disordered" evidence="1">
    <location>
        <begin position="246"/>
        <end position="271"/>
    </location>
</feature>
<dbReference type="OrthoDB" id="6359816at2759"/>
<dbReference type="PANTHER" id="PTHR47843:SF6">
    <property type="entry name" value="BTB DOMAIN-CONTAINING PROTEIN"/>
    <property type="match status" value="1"/>
</dbReference>
<feature type="compositionally biased region" description="Pro residues" evidence="1">
    <location>
        <begin position="405"/>
        <end position="415"/>
    </location>
</feature>
<reference evidence="3 4" key="1">
    <citation type="submission" date="2016-07" db="EMBL/GenBank/DDBJ databases">
        <title>Pervasive Adenine N6-methylation of Active Genes in Fungi.</title>
        <authorList>
            <consortium name="DOE Joint Genome Institute"/>
            <person name="Mondo S.J."/>
            <person name="Dannebaum R.O."/>
            <person name="Kuo R.C."/>
            <person name="Labutti K."/>
            <person name="Haridas S."/>
            <person name="Kuo A."/>
            <person name="Salamov A."/>
            <person name="Ahrendt S.R."/>
            <person name="Lipzen A."/>
            <person name="Sullivan W."/>
            <person name="Andreopoulos W.B."/>
            <person name="Clum A."/>
            <person name="Lindquist E."/>
            <person name="Daum C."/>
            <person name="Ramamoorthy G.K."/>
            <person name="Gryganskyi A."/>
            <person name="Culley D."/>
            <person name="Magnuson J.K."/>
            <person name="James T.Y."/>
            <person name="O'Malley M.A."/>
            <person name="Stajich J.E."/>
            <person name="Spatafora J.W."/>
            <person name="Visel A."/>
            <person name="Grigoriev I.V."/>
        </authorList>
    </citation>
    <scope>NUCLEOTIDE SEQUENCE [LARGE SCALE GENOMIC DNA]</scope>
    <source>
        <strain evidence="3 4">CBS 129021</strain>
    </source>
</reference>
<feature type="compositionally biased region" description="Basic residues" evidence="1">
    <location>
        <begin position="166"/>
        <end position="178"/>
    </location>
</feature>
<feature type="compositionally biased region" description="Low complexity" evidence="1">
    <location>
        <begin position="154"/>
        <end position="165"/>
    </location>
</feature>
<dbReference type="RefSeq" id="XP_040714045.1">
    <property type="nucleotide sequence ID" value="XM_040856268.1"/>
</dbReference>
<evidence type="ECO:0000256" key="1">
    <source>
        <dbReference type="SAM" id="MobiDB-lite"/>
    </source>
</evidence>
<dbReference type="Gene3D" id="3.30.710.10">
    <property type="entry name" value="Potassium Channel Kv1.1, Chain A"/>
    <property type="match status" value="1"/>
</dbReference>
<protein>
    <recommendedName>
        <fullName evidence="2">BTB domain-containing protein</fullName>
    </recommendedName>
</protein>
<keyword evidence="4" id="KW-1185">Reference proteome</keyword>
<dbReference type="Proteomes" id="UP000193689">
    <property type="component" value="Unassembled WGS sequence"/>
</dbReference>
<feature type="domain" description="BTB" evidence="2">
    <location>
        <begin position="53"/>
        <end position="124"/>
    </location>
</feature>
<dbReference type="InterPro" id="IPR011333">
    <property type="entry name" value="SKP1/BTB/POZ_sf"/>
</dbReference>
<dbReference type="EMBL" id="MCFJ01000009">
    <property type="protein sequence ID" value="ORY62209.1"/>
    <property type="molecule type" value="Genomic_DNA"/>
</dbReference>
<organism evidence="3 4">
    <name type="scientific">Pseudomassariella vexata</name>
    <dbReference type="NCBI Taxonomy" id="1141098"/>
    <lineage>
        <taxon>Eukaryota</taxon>
        <taxon>Fungi</taxon>
        <taxon>Dikarya</taxon>
        <taxon>Ascomycota</taxon>
        <taxon>Pezizomycotina</taxon>
        <taxon>Sordariomycetes</taxon>
        <taxon>Xylariomycetidae</taxon>
        <taxon>Amphisphaeriales</taxon>
        <taxon>Pseudomassariaceae</taxon>
        <taxon>Pseudomassariella</taxon>
    </lineage>
</organism>
<dbReference type="PROSITE" id="PS50097">
    <property type="entry name" value="BTB"/>
    <property type="match status" value="1"/>
</dbReference>
<feature type="compositionally biased region" description="Acidic residues" evidence="1">
    <location>
        <begin position="143"/>
        <end position="153"/>
    </location>
</feature>
<evidence type="ECO:0000313" key="4">
    <source>
        <dbReference type="Proteomes" id="UP000193689"/>
    </source>
</evidence>
<sequence>MTSTLDEVMRAPSTNVPEIVVLDSTHEEKNRKASLNPNEDLWLSSADGRYNSPVIPLRVGEAFDHVQTFYVHKSVLLKSEYFRKALCGEFKEAETQVIDLPEEDPAIFHFIVAFLYEEKYVPIKPIASVLGKPIDDKGKGLEGDDTAASDSDSDIGSIQSDSSSARSRRLRERRRRREDRHWERLRQKHPGAHRFGCGCRQCVNGGGPPCWHCAAPRLPPAPMPVLNGIPPGMVIVEPDRRARHRRRAADRRHRLPSPPPMRPATALPTDPNRIQGEDLRSWLLTYEMNLDCYICANKFLLDDFKLAIARVCIDMLETAGPDAAQAEVLQLCYKLYQGLPESDPLMKMVFARVGFMQPLLWRRVPQQTSDFLLTHPEISALILKETVARREQDHVNQLPAMERPLFPPPPPPPEGPYGRPGGPVMGGRPRW</sequence>
<dbReference type="Pfam" id="PF00651">
    <property type="entry name" value="BTB"/>
    <property type="match status" value="1"/>
</dbReference>
<dbReference type="CDD" id="cd18186">
    <property type="entry name" value="BTB_POZ_ZBTB_KLHL-like"/>
    <property type="match status" value="1"/>
</dbReference>
<feature type="region of interest" description="Disordered" evidence="1">
    <location>
        <begin position="400"/>
        <end position="431"/>
    </location>
</feature>
<evidence type="ECO:0000259" key="2">
    <source>
        <dbReference type="PROSITE" id="PS50097"/>
    </source>
</evidence>